<dbReference type="PANTHER" id="PTHR46191">
    <property type="match status" value="1"/>
</dbReference>
<dbReference type="STRING" id="1447883.A0A2B7X4Y2"/>
<dbReference type="InterPro" id="IPR023214">
    <property type="entry name" value="HAD_sf"/>
</dbReference>
<dbReference type="AlphaFoldDB" id="A0A2B7X4Y2"/>
<gene>
    <name evidence="1" type="ORF">AJ80_08578</name>
</gene>
<dbReference type="OrthoDB" id="444127at2759"/>
<comment type="caution">
    <text evidence="1">The sequence shown here is derived from an EMBL/GenBank/DDBJ whole genome shotgun (WGS) entry which is preliminary data.</text>
</comment>
<dbReference type="PANTHER" id="PTHR46191:SF2">
    <property type="entry name" value="HALOACID DEHALOGENASE-LIKE HYDROLASE DOMAIN-CONTAINING PROTEIN 3"/>
    <property type="match status" value="1"/>
</dbReference>
<reference evidence="1 2" key="1">
    <citation type="submission" date="2017-10" db="EMBL/GenBank/DDBJ databases">
        <title>Comparative genomics in systemic dimorphic fungi from Ajellomycetaceae.</title>
        <authorList>
            <person name="Munoz J.F."/>
            <person name="Mcewen J.G."/>
            <person name="Clay O.K."/>
            <person name="Cuomo C.A."/>
        </authorList>
    </citation>
    <scope>NUCLEOTIDE SEQUENCE [LARGE SCALE GENOMIC DNA]</scope>
    <source>
        <strain evidence="1 2">UAMH7299</strain>
    </source>
</reference>
<dbReference type="SUPFAM" id="SSF56784">
    <property type="entry name" value="HAD-like"/>
    <property type="match status" value="1"/>
</dbReference>
<dbReference type="EMBL" id="PDNA01000203">
    <property type="protein sequence ID" value="PGH04116.1"/>
    <property type="molecule type" value="Genomic_DNA"/>
</dbReference>
<protein>
    <submittedName>
        <fullName evidence="1">Uncharacterized protein</fullName>
    </submittedName>
</protein>
<proteinExistence type="predicted"/>
<accession>A0A2B7X4Y2</accession>
<organism evidence="1 2">
    <name type="scientific">Polytolypa hystricis (strain UAMH7299)</name>
    <dbReference type="NCBI Taxonomy" id="1447883"/>
    <lineage>
        <taxon>Eukaryota</taxon>
        <taxon>Fungi</taxon>
        <taxon>Dikarya</taxon>
        <taxon>Ascomycota</taxon>
        <taxon>Pezizomycotina</taxon>
        <taxon>Eurotiomycetes</taxon>
        <taxon>Eurotiomycetidae</taxon>
        <taxon>Onygenales</taxon>
        <taxon>Onygenales incertae sedis</taxon>
        <taxon>Polytolypa</taxon>
    </lineage>
</organism>
<dbReference type="InterPro" id="IPR036412">
    <property type="entry name" value="HAD-like_sf"/>
</dbReference>
<keyword evidence="2" id="KW-1185">Reference proteome</keyword>
<sequence>MRRVRKDERAGGGGWERIVVGVVSNTDDRVASILTDLGLKVGDPGLVAGSDRSIEERLRARRRGVENDVDFVLTSYEAGREKPDRRIFDVARKRAEEVVLVNGEEEERLEWRCMHVGDDYERDYMGAVGAGWDAYLLPRDGDHLALESVREKYGDSVKQIRSLPDLLSKLGIEAP</sequence>
<dbReference type="GO" id="GO:0005634">
    <property type="term" value="C:nucleus"/>
    <property type="evidence" value="ECO:0007669"/>
    <property type="project" value="TreeGrafter"/>
</dbReference>
<dbReference type="InterPro" id="IPR051828">
    <property type="entry name" value="HAD-like_hydrolase_domain"/>
</dbReference>
<evidence type="ECO:0000313" key="2">
    <source>
        <dbReference type="Proteomes" id="UP000224634"/>
    </source>
</evidence>
<evidence type="ECO:0000313" key="1">
    <source>
        <dbReference type="EMBL" id="PGH04116.1"/>
    </source>
</evidence>
<dbReference type="Proteomes" id="UP000224634">
    <property type="component" value="Unassembled WGS sequence"/>
</dbReference>
<name>A0A2B7X4Y2_POLH7</name>
<dbReference type="Gene3D" id="3.40.50.1000">
    <property type="entry name" value="HAD superfamily/HAD-like"/>
    <property type="match status" value="1"/>
</dbReference>